<reference evidence="2 3" key="1">
    <citation type="submission" date="2019-02" db="EMBL/GenBank/DDBJ databases">
        <title>Genome sequencing of the rare red list fungi Antrodiella citrinella (Flaviporus citrinellus).</title>
        <authorList>
            <person name="Buettner E."/>
            <person name="Kellner H."/>
        </authorList>
    </citation>
    <scope>NUCLEOTIDE SEQUENCE [LARGE SCALE GENOMIC DNA]</scope>
    <source>
        <strain evidence="2 3">DSM 108506</strain>
    </source>
</reference>
<proteinExistence type="predicted"/>
<dbReference type="InterPro" id="IPR001810">
    <property type="entry name" value="F-box_dom"/>
</dbReference>
<evidence type="ECO:0000259" key="1">
    <source>
        <dbReference type="Pfam" id="PF12937"/>
    </source>
</evidence>
<feature type="domain" description="F-box" evidence="1">
    <location>
        <begin position="18"/>
        <end position="57"/>
    </location>
</feature>
<dbReference type="Gene3D" id="3.80.10.10">
    <property type="entry name" value="Ribonuclease Inhibitor"/>
    <property type="match status" value="1"/>
</dbReference>
<dbReference type="SUPFAM" id="SSF81383">
    <property type="entry name" value="F-box domain"/>
    <property type="match status" value="1"/>
</dbReference>
<dbReference type="SUPFAM" id="SSF52047">
    <property type="entry name" value="RNI-like"/>
    <property type="match status" value="1"/>
</dbReference>
<comment type="caution">
    <text evidence="2">The sequence shown here is derived from an EMBL/GenBank/DDBJ whole genome shotgun (WGS) entry which is preliminary data.</text>
</comment>
<dbReference type="Proteomes" id="UP000308730">
    <property type="component" value="Unassembled WGS sequence"/>
</dbReference>
<keyword evidence="3" id="KW-1185">Reference proteome</keyword>
<dbReference type="OrthoDB" id="2921803at2759"/>
<dbReference type="Gene3D" id="1.20.1280.50">
    <property type="match status" value="1"/>
</dbReference>
<dbReference type="InterPro" id="IPR032675">
    <property type="entry name" value="LRR_dom_sf"/>
</dbReference>
<evidence type="ECO:0000313" key="2">
    <source>
        <dbReference type="EMBL" id="THH27090.1"/>
    </source>
</evidence>
<dbReference type="Pfam" id="PF12937">
    <property type="entry name" value="F-box-like"/>
    <property type="match status" value="1"/>
</dbReference>
<name>A0A4S4MUT3_9APHY</name>
<dbReference type="EMBL" id="SGPM01000281">
    <property type="protein sequence ID" value="THH27090.1"/>
    <property type="molecule type" value="Genomic_DNA"/>
</dbReference>
<evidence type="ECO:0000313" key="3">
    <source>
        <dbReference type="Proteomes" id="UP000308730"/>
    </source>
</evidence>
<sequence length="433" mass="48585">MDHTIRHHAGTIESAQRHLPHEMVDNICGYLDVKHYPDKQALAACTLVCRHWHTSARAVLFERIIVPDIHRDFRNNIDTFGPFLESIHMNGQSRSIKHVIIAGNTWDPIRLTAHELSHYLAKLPALHTLELWYVLLKLDSANGCGCQDVGSSVSLEKLTISSVKFEISIEGDVMECSLVETLELFRNVKSLQLRAVQPADDNGDGMVAFPQGATALITGPISLRIAELKTMSGPQGATHTVVLSILQESCCLDELRKLEFWDTAQCFDGLAPAISDTLEDLLVSCSDMYDNGAEVIPSPYLGCFTRLSRLTISGTLYTMMSFSTEQGRNVRSRRFSSLIDGVLDAPPTLSHLKIDIECDHYLPETMMDRLMFDWEALDQALEDRTQLVRVIFGLEALREDSEADVELLRTYLSRCQAKGILEIQTNMRKPRQA</sequence>
<dbReference type="AlphaFoldDB" id="A0A4S4MUT3"/>
<gene>
    <name evidence="2" type="ORF">EUX98_g7095</name>
</gene>
<protein>
    <recommendedName>
        <fullName evidence="1">F-box domain-containing protein</fullName>
    </recommendedName>
</protein>
<accession>A0A4S4MUT3</accession>
<dbReference type="InterPro" id="IPR036047">
    <property type="entry name" value="F-box-like_dom_sf"/>
</dbReference>
<organism evidence="2 3">
    <name type="scientific">Antrodiella citrinella</name>
    <dbReference type="NCBI Taxonomy" id="2447956"/>
    <lineage>
        <taxon>Eukaryota</taxon>
        <taxon>Fungi</taxon>
        <taxon>Dikarya</taxon>
        <taxon>Basidiomycota</taxon>
        <taxon>Agaricomycotina</taxon>
        <taxon>Agaricomycetes</taxon>
        <taxon>Polyporales</taxon>
        <taxon>Steccherinaceae</taxon>
        <taxon>Antrodiella</taxon>
    </lineage>
</organism>